<dbReference type="EMBL" id="FOCM01000003">
    <property type="protein sequence ID" value="SEN29476.1"/>
    <property type="molecule type" value="Genomic_DNA"/>
</dbReference>
<sequence length="119" mass="12796">MTERDDTDLDAALRGLRHTRPSGDLMDRIAGDATLEQAFRAARRDAPVPSDMLMARIARDARRHRPSAWWDRAAWSGLAVAGIAGLMIGLSGGADGLVGSEEDLGALTVAYDFQFAALE</sequence>
<protein>
    <submittedName>
        <fullName evidence="2">Uncharacterized protein</fullName>
    </submittedName>
</protein>
<organism evidence="2 3">
    <name type="scientific">Palleronia pelagia</name>
    <dbReference type="NCBI Taxonomy" id="387096"/>
    <lineage>
        <taxon>Bacteria</taxon>
        <taxon>Pseudomonadati</taxon>
        <taxon>Pseudomonadota</taxon>
        <taxon>Alphaproteobacteria</taxon>
        <taxon>Rhodobacterales</taxon>
        <taxon>Roseobacteraceae</taxon>
        <taxon>Palleronia</taxon>
    </lineage>
</organism>
<proteinExistence type="predicted"/>
<keyword evidence="1" id="KW-1133">Transmembrane helix</keyword>
<dbReference type="AlphaFoldDB" id="A0A1H8FD04"/>
<keyword evidence="1" id="KW-0812">Transmembrane</keyword>
<name>A0A1H8FD04_9RHOB</name>
<feature type="transmembrane region" description="Helical" evidence="1">
    <location>
        <begin position="73"/>
        <end position="94"/>
    </location>
</feature>
<reference evidence="3" key="1">
    <citation type="submission" date="2016-10" db="EMBL/GenBank/DDBJ databases">
        <authorList>
            <person name="Varghese N."/>
            <person name="Submissions S."/>
        </authorList>
    </citation>
    <scope>NUCLEOTIDE SEQUENCE [LARGE SCALE GENOMIC DNA]</scope>
    <source>
        <strain evidence="3">DSM 26893</strain>
    </source>
</reference>
<keyword evidence="1" id="KW-0472">Membrane</keyword>
<evidence type="ECO:0000256" key="1">
    <source>
        <dbReference type="SAM" id="Phobius"/>
    </source>
</evidence>
<gene>
    <name evidence="2" type="ORF">SAMN04488011_103292</name>
</gene>
<dbReference type="OrthoDB" id="7863719at2"/>
<evidence type="ECO:0000313" key="3">
    <source>
        <dbReference type="Proteomes" id="UP000199372"/>
    </source>
</evidence>
<accession>A0A1H8FD04</accession>
<evidence type="ECO:0000313" key="2">
    <source>
        <dbReference type="EMBL" id="SEN29476.1"/>
    </source>
</evidence>
<dbReference type="Proteomes" id="UP000199372">
    <property type="component" value="Unassembled WGS sequence"/>
</dbReference>
<keyword evidence="3" id="KW-1185">Reference proteome</keyword>
<dbReference type="RefSeq" id="WP_091845072.1">
    <property type="nucleotide sequence ID" value="NZ_FOCM01000003.1"/>
</dbReference>